<dbReference type="InterPro" id="IPR036397">
    <property type="entry name" value="RNaseH_sf"/>
</dbReference>
<protein>
    <submittedName>
        <fullName evidence="1">Uncharacterized protein</fullName>
    </submittedName>
</protein>
<dbReference type="OrthoDB" id="6400703at2759"/>
<dbReference type="GO" id="GO:0003676">
    <property type="term" value="F:nucleic acid binding"/>
    <property type="evidence" value="ECO:0007669"/>
    <property type="project" value="InterPro"/>
</dbReference>
<sequence length="64" mass="7398">MLRVLASDGKRMHPYWFPKGFRLGAKEYLKVMRDIVKPWMDAKYLAGNYCRQQDGAPGHKAEAV</sequence>
<evidence type="ECO:0000313" key="1">
    <source>
        <dbReference type="EMBL" id="QQP39483.1"/>
    </source>
</evidence>
<keyword evidence="2" id="KW-1185">Reference proteome</keyword>
<proteinExistence type="predicted"/>
<gene>
    <name evidence="1" type="ORF">FKW44_020375</name>
</gene>
<dbReference type="AlphaFoldDB" id="A0A7T8GX77"/>
<accession>A0A7T8GX77</accession>
<reference evidence="2" key="1">
    <citation type="submission" date="2021-01" db="EMBL/GenBank/DDBJ databases">
        <title>Caligus Genome Assembly.</title>
        <authorList>
            <person name="Gallardo-Escarate C."/>
        </authorList>
    </citation>
    <scope>NUCLEOTIDE SEQUENCE [LARGE SCALE GENOMIC DNA]</scope>
</reference>
<dbReference type="EMBL" id="CP045903">
    <property type="protein sequence ID" value="QQP39483.1"/>
    <property type="molecule type" value="Genomic_DNA"/>
</dbReference>
<evidence type="ECO:0000313" key="2">
    <source>
        <dbReference type="Proteomes" id="UP000595437"/>
    </source>
</evidence>
<organism evidence="1 2">
    <name type="scientific">Caligus rogercresseyi</name>
    <name type="common">Sea louse</name>
    <dbReference type="NCBI Taxonomy" id="217165"/>
    <lineage>
        <taxon>Eukaryota</taxon>
        <taxon>Metazoa</taxon>
        <taxon>Ecdysozoa</taxon>
        <taxon>Arthropoda</taxon>
        <taxon>Crustacea</taxon>
        <taxon>Multicrustacea</taxon>
        <taxon>Hexanauplia</taxon>
        <taxon>Copepoda</taxon>
        <taxon>Siphonostomatoida</taxon>
        <taxon>Caligidae</taxon>
        <taxon>Caligus</taxon>
    </lineage>
</organism>
<dbReference type="Proteomes" id="UP000595437">
    <property type="component" value="Chromosome 14"/>
</dbReference>
<dbReference type="Gene3D" id="3.30.420.10">
    <property type="entry name" value="Ribonuclease H-like superfamily/Ribonuclease H"/>
    <property type="match status" value="1"/>
</dbReference>
<name>A0A7T8GX77_CALRO</name>